<dbReference type="EMBL" id="CAADRP010000779">
    <property type="protein sequence ID" value="VFU32273.1"/>
    <property type="molecule type" value="Genomic_DNA"/>
</dbReference>
<evidence type="ECO:0000313" key="2">
    <source>
        <dbReference type="EMBL" id="VFU32273.1"/>
    </source>
</evidence>
<name>A0A6N2L4T6_SALVM</name>
<feature type="compositionally biased region" description="Basic residues" evidence="1">
    <location>
        <begin position="169"/>
        <end position="179"/>
    </location>
</feature>
<protein>
    <submittedName>
        <fullName evidence="2">Uncharacterized protein</fullName>
    </submittedName>
</protein>
<evidence type="ECO:0000256" key="1">
    <source>
        <dbReference type="SAM" id="MobiDB-lite"/>
    </source>
</evidence>
<feature type="region of interest" description="Disordered" evidence="1">
    <location>
        <begin position="150"/>
        <end position="179"/>
    </location>
</feature>
<sequence length="179" mass="20663">MEVHCKRAAIESQLRYLCKIVAAGWPSWLATVAGEAIKGWLPRHADSFEKLDKLHYKQDPVYDFQKLAIQTEWLKDILMTIQLGDSVMNNLKNYVMAEEATKAMDPNADLLEWTKRDKRRLLHAVYRPVTLSVAMSELYNKYCSRTAKRHPMFDPSPSTMSKEDDPPAKRHCPSKSHDD</sequence>
<gene>
    <name evidence="2" type="ORF">SVIM_LOCUS140315</name>
</gene>
<reference evidence="2" key="1">
    <citation type="submission" date="2019-03" db="EMBL/GenBank/DDBJ databases">
        <authorList>
            <person name="Mank J."/>
            <person name="Almeida P."/>
        </authorList>
    </citation>
    <scope>NUCLEOTIDE SEQUENCE</scope>
    <source>
        <strain evidence="2">78183</strain>
    </source>
</reference>
<organism evidence="2">
    <name type="scientific">Salix viminalis</name>
    <name type="common">Common osier</name>
    <name type="synonym">Basket willow</name>
    <dbReference type="NCBI Taxonomy" id="40686"/>
    <lineage>
        <taxon>Eukaryota</taxon>
        <taxon>Viridiplantae</taxon>
        <taxon>Streptophyta</taxon>
        <taxon>Embryophyta</taxon>
        <taxon>Tracheophyta</taxon>
        <taxon>Spermatophyta</taxon>
        <taxon>Magnoliopsida</taxon>
        <taxon>eudicotyledons</taxon>
        <taxon>Gunneridae</taxon>
        <taxon>Pentapetalae</taxon>
        <taxon>rosids</taxon>
        <taxon>fabids</taxon>
        <taxon>Malpighiales</taxon>
        <taxon>Salicaceae</taxon>
        <taxon>Saliceae</taxon>
        <taxon>Salix</taxon>
    </lineage>
</organism>
<proteinExistence type="predicted"/>
<dbReference type="AlphaFoldDB" id="A0A6N2L4T6"/>
<accession>A0A6N2L4T6</accession>